<evidence type="ECO:0000313" key="4">
    <source>
        <dbReference type="EMBL" id="KAJ3630088.1"/>
    </source>
</evidence>
<dbReference type="AlphaFoldDB" id="A0AA38HL20"/>
<sequence length="289" mass="33222">ALTSKGNGPVGFDLLTEQFSKEIRKEGIQYNIMVVGRSGLGKSTFINTLFKDYDNDEGSEEVTPRPPQTTSIRSVAHVIEEKGVRVKLTITDTPGFADHVDNSECWEPIVEYICNQYESYLLEEIKPERKPYISDTRVHCLLYFVMPTGHCLKAVDVKALKRLSRFCNIIPLIAKADTLTRDELADFKKRINEDLRYHQIEIYPLYTKNEYSSEELEIIKAGIPYAVIGSDAYEEGKLIRKCSAGTAEIENPEHCDFVLLRDMLIRNEMLRLIKSTKVLFYESFRKNYL</sequence>
<dbReference type="Pfam" id="PF00735">
    <property type="entry name" value="Septin"/>
    <property type="match status" value="1"/>
</dbReference>
<dbReference type="GO" id="GO:0005525">
    <property type="term" value="F:GTP binding"/>
    <property type="evidence" value="ECO:0007669"/>
    <property type="project" value="UniProtKB-KW"/>
</dbReference>
<dbReference type="SUPFAM" id="SSF52540">
    <property type="entry name" value="P-loop containing nucleoside triphosphate hydrolases"/>
    <property type="match status" value="1"/>
</dbReference>
<dbReference type="InterPro" id="IPR030379">
    <property type="entry name" value="G_SEPTIN_dom"/>
</dbReference>
<keyword evidence="5" id="KW-1185">Reference proteome</keyword>
<proteinExistence type="predicted"/>
<feature type="domain" description="Septin-type G" evidence="3">
    <location>
        <begin position="26"/>
        <end position="289"/>
    </location>
</feature>
<organism evidence="4 5">
    <name type="scientific">Zophobas morio</name>
    <dbReference type="NCBI Taxonomy" id="2755281"/>
    <lineage>
        <taxon>Eukaryota</taxon>
        <taxon>Metazoa</taxon>
        <taxon>Ecdysozoa</taxon>
        <taxon>Arthropoda</taxon>
        <taxon>Hexapoda</taxon>
        <taxon>Insecta</taxon>
        <taxon>Pterygota</taxon>
        <taxon>Neoptera</taxon>
        <taxon>Endopterygota</taxon>
        <taxon>Coleoptera</taxon>
        <taxon>Polyphaga</taxon>
        <taxon>Cucujiformia</taxon>
        <taxon>Tenebrionidae</taxon>
        <taxon>Zophobas</taxon>
    </lineage>
</organism>
<dbReference type="Proteomes" id="UP001168821">
    <property type="component" value="Unassembled WGS sequence"/>
</dbReference>
<comment type="caution">
    <text evidence="4">The sequence shown here is derived from an EMBL/GenBank/DDBJ whole genome shotgun (WGS) entry which is preliminary data.</text>
</comment>
<name>A0AA38HL20_9CUCU</name>
<dbReference type="EMBL" id="JALNTZ010000844">
    <property type="protein sequence ID" value="KAJ3630088.1"/>
    <property type="molecule type" value="Genomic_DNA"/>
</dbReference>
<feature type="non-terminal residue" evidence="4">
    <location>
        <position position="289"/>
    </location>
</feature>
<dbReference type="CDD" id="cd01850">
    <property type="entry name" value="CDC_Septin"/>
    <property type="match status" value="1"/>
</dbReference>
<dbReference type="PIRSF" id="PIRSF006698">
    <property type="entry name" value="Septin"/>
    <property type="match status" value="1"/>
</dbReference>
<reference evidence="4" key="1">
    <citation type="journal article" date="2023" name="G3 (Bethesda)">
        <title>Whole genome assemblies of Zophobas morio and Tenebrio molitor.</title>
        <authorList>
            <person name="Kaur S."/>
            <person name="Stinson S.A."/>
            <person name="diCenzo G.C."/>
        </authorList>
    </citation>
    <scope>NUCLEOTIDE SEQUENCE</scope>
    <source>
        <strain evidence="4">QUZm001</strain>
    </source>
</reference>
<evidence type="ECO:0000256" key="1">
    <source>
        <dbReference type="ARBA" id="ARBA00022741"/>
    </source>
</evidence>
<accession>A0AA38HL20</accession>
<dbReference type="InterPro" id="IPR027417">
    <property type="entry name" value="P-loop_NTPase"/>
</dbReference>
<evidence type="ECO:0000259" key="3">
    <source>
        <dbReference type="PROSITE" id="PS51719"/>
    </source>
</evidence>
<evidence type="ECO:0000313" key="5">
    <source>
        <dbReference type="Proteomes" id="UP001168821"/>
    </source>
</evidence>
<evidence type="ECO:0000256" key="2">
    <source>
        <dbReference type="ARBA" id="ARBA00023134"/>
    </source>
</evidence>
<keyword evidence="1" id="KW-0547">Nucleotide-binding</keyword>
<dbReference type="Gene3D" id="3.40.50.300">
    <property type="entry name" value="P-loop containing nucleotide triphosphate hydrolases"/>
    <property type="match status" value="1"/>
</dbReference>
<protein>
    <recommendedName>
        <fullName evidence="3">Septin-type G domain-containing protein</fullName>
    </recommendedName>
</protein>
<dbReference type="PROSITE" id="PS51719">
    <property type="entry name" value="G_SEPTIN"/>
    <property type="match status" value="1"/>
</dbReference>
<gene>
    <name evidence="4" type="ORF">Zmor_027082</name>
</gene>
<keyword evidence="2" id="KW-0342">GTP-binding</keyword>
<dbReference type="PANTHER" id="PTHR18884">
    <property type="entry name" value="SEPTIN"/>
    <property type="match status" value="1"/>
</dbReference>
<dbReference type="InterPro" id="IPR016491">
    <property type="entry name" value="Septin"/>
</dbReference>